<dbReference type="Pfam" id="PF00141">
    <property type="entry name" value="peroxidase"/>
    <property type="match status" value="1"/>
</dbReference>
<comment type="function">
    <text evidence="18">Removal of H(2)O(2), oxidation of toxic reductants, biosynthesis and degradation of lignin, suberization, auxin catabolism, response to environmental stresses such as wounding, pathogen attack and oxidative stress.</text>
</comment>
<dbReference type="FunFam" id="1.10.520.10:FF:000001">
    <property type="entry name" value="Peroxidase"/>
    <property type="match status" value="1"/>
</dbReference>
<gene>
    <name evidence="20" type="primary">LOC110730826</name>
</gene>
<dbReference type="GO" id="GO:0046872">
    <property type="term" value="F:metal ion binding"/>
    <property type="evidence" value="ECO:0007669"/>
    <property type="project" value="UniProtKB-UniRule"/>
</dbReference>
<feature type="disulfide bond" evidence="17">
    <location>
        <begin position="37"/>
        <end position="117"/>
    </location>
</feature>
<dbReference type="EC" id="1.11.1.7" evidence="3 18"/>
<feature type="binding site" evidence="15">
    <location>
        <position position="69"/>
    </location>
    <ligand>
        <name>Ca(2+)</name>
        <dbReference type="ChEBI" id="CHEBI:29108"/>
        <label>1</label>
    </ligand>
</feature>
<dbReference type="PANTHER" id="PTHR31388">
    <property type="entry name" value="PEROXIDASE 72-RELATED"/>
    <property type="match status" value="1"/>
</dbReference>
<protein>
    <recommendedName>
        <fullName evidence="3 18">Peroxidase</fullName>
        <ecNumber evidence="3 18">1.11.1.7</ecNumber>
    </recommendedName>
</protein>
<evidence type="ECO:0000256" key="5">
    <source>
        <dbReference type="ARBA" id="ARBA00022617"/>
    </source>
</evidence>
<keyword evidence="21" id="KW-1185">Reference proteome</keyword>
<evidence type="ECO:0000256" key="10">
    <source>
        <dbReference type="ARBA" id="ARBA00023157"/>
    </source>
</evidence>
<evidence type="ECO:0000256" key="13">
    <source>
        <dbReference type="PIRSR" id="PIRSR600823-1"/>
    </source>
</evidence>
<evidence type="ECO:0000256" key="8">
    <source>
        <dbReference type="ARBA" id="ARBA00023002"/>
    </source>
</evidence>
<dbReference type="GO" id="GO:0005576">
    <property type="term" value="C:extracellular region"/>
    <property type="evidence" value="ECO:0007669"/>
    <property type="project" value="UniProtKB-SubCell"/>
</dbReference>
<dbReference type="PROSITE" id="PS00435">
    <property type="entry name" value="PEROXIDASE_1"/>
    <property type="match status" value="1"/>
</dbReference>
<dbReference type="InterPro" id="IPR019793">
    <property type="entry name" value="Peroxidases_heam-ligand_BS"/>
</dbReference>
<dbReference type="PANTHER" id="PTHR31388:SF247">
    <property type="entry name" value="PEROXIDASE"/>
    <property type="match status" value="1"/>
</dbReference>
<evidence type="ECO:0000256" key="4">
    <source>
        <dbReference type="ARBA" id="ARBA00022559"/>
    </source>
</evidence>
<dbReference type="AlphaFoldDB" id="A0A803L399"/>
<organism evidence="20 21">
    <name type="scientific">Chenopodium quinoa</name>
    <name type="common">Quinoa</name>
    <dbReference type="NCBI Taxonomy" id="63459"/>
    <lineage>
        <taxon>Eukaryota</taxon>
        <taxon>Viridiplantae</taxon>
        <taxon>Streptophyta</taxon>
        <taxon>Embryophyta</taxon>
        <taxon>Tracheophyta</taxon>
        <taxon>Spermatophyta</taxon>
        <taxon>Magnoliopsida</taxon>
        <taxon>eudicotyledons</taxon>
        <taxon>Gunneridae</taxon>
        <taxon>Pentapetalae</taxon>
        <taxon>Caryophyllales</taxon>
        <taxon>Chenopodiaceae</taxon>
        <taxon>Chenopodioideae</taxon>
        <taxon>Atripliceae</taxon>
        <taxon>Chenopodium</taxon>
    </lineage>
</organism>
<feature type="binding site" evidence="14">
    <location>
        <position position="165"/>
    </location>
    <ligand>
        <name>substrate</name>
    </ligand>
</feature>
<dbReference type="PROSITE" id="PS50873">
    <property type="entry name" value="PEROXIDASE_4"/>
    <property type="match status" value="1"/>
</dbReference>
<comment type="subcellular location">
    <subcellularLocation>
        <location evidence="18">Secreted</location>
    </subcellularLocation>
</comment>
<reference evidence="20" key="2">
    <citation type="submission" date="2021-03" db="UniProtKB">
        <authorList>
            <consortium name="EnsemblPlants"/>
        </authorList>
    </citation>
    <scope>IDENTIFICATION</scope>
</reference>
<dbReference type="Proteomes" id="UP000596660">
    <property type="component" value="Unplaced"/>
</dbReference>
<feature type="domain" description="Plant heme peroxidase family profile" evidence="19">
    <location>
        <begin position="27"/>
        <end position="322"/>
    </location>
</feature>
<evidence type="ECO:0000256" key="12">
    <source>
        <dbReference type="ARBA" id="ARBA00023324"/>
    </source>
</evidence>
<dbReference type="InterPro" id="IPR019794">
    <property type="entry name" value="Peroxidases_AS"/>
</dbReference>
<dbReference type="GeneID" id="110730826"/>
<dbReference type="SUPFAM" id="SSF48113">
    <property type="entry name" value="Heme-dependent peroxidases"/>
    <property type="match status" value="1"/>
</dbReference>
<evidence type="ECO:0000256" key="7">
    <source>
        <dbReference type="ARBA" id="ARBA00022837"/>
    </source>
</evidence>
<feature type="disulfide bond" evidence="17">
    <location>
        <begin position="202"/>
        <end position="227"/>
    </location>
</feature>
<keyword evidence="6 15" id="KW-0479">Metal-binding</keyword>
<keyword evidence="9 15" id="KW-0408">Iron</keyword>
<keyword evidence="7 15" id="KW-0106">Calcium</keyword>
<dbReference type="Gene3D" id="1.10.420.10">
    <property type="entry name" value="Peroxidase, domain 2"/>
    <property type="match status" value="1"/>
</dbReference>
<evidence type="ECO:0000256" key="16">
    <source>
        <dbReference type="PIRSR" id="PIRSR600823-4"/>
    </source>
</evidence>
<dbReference type="PRINTS" id="PR00461">
    <property type="entry name" value="PLPEROXIDASE"/>
</dbReference>
<feature type="binding site" evidence="15">
    <location>
        <position position="72"/>
    </location>
    <ligand>
        <name>Ca(2+)</name>
        <dbReference type="ChEBI" id="CHEBI:29108"/>
        <label>1</label>
    </ligand>
</feature>
<feature type="site" description="Transition state stabilizer" evidence="16">
    <location>
        <position position="64"/>
    </location>
</feature>
<dbReference type="Gene3D" id="1.10.520.10">
    <property type="match status" value="1"/>
</dbReference>
<evidence type="ECO:0000259" key="19">
    <source>
        <dbReference type="PROSITE" id="PS50873"/>
    </source>
</evidence>
<dbReference type="FunFam" id="1.10.420.10:FF:000001">
    <property type="entry name" value="Peroxidase"/>
    <property type="match status" value="1"/>
</dbReference>
<keyword evidence="12 18" id="KW-0376">Hydrogen peroxide</keyword>
<feature type="disulfide bond" evidence="17">
    <location>
        <begin position="123"/>
        <end position="318"/>
    </location>
</feature>
<dbReference type="InterPro" id="IPR000823">
    <property type="entry name" value="Peroxidase_pln"/>
</dbReference>
<evidence type="ECO:0000256" key="15">
    <source>
        <dbReference type="PIRSR" id="PIRSR600823-3"/>
    </source>
</evidence>
<comment type="cofactor">
    <cofactor evidence="15 18">
        <name>heme b</name>
        <dbReference type="ChEBI" id="CHEBI:60344"/>
    </cofactor>
    <text evidence="15 18">Binds 1 heme b (iron(II)-protoporphyrin IX) group per subunit.</text>
</comment>
<comment type="similarity">
    <text evidence="18">Belongs to the peroxidase family. Classical plant (class III) peroxidase subfamily.</text>
</comment>
<evidence type="ECO:0000313" key="21">
    <source>
        <dbReference type="Proteomes" id="UP000596660"/>
    </source>
</evidence>
<keyword evidence="18" id="KW-0732">Signal</keyword>
<reference evidence="20" key="1">
    <citation type="journal article" date="2017" name="Nature">
        <title>The genome of Chenopodium quinoa.</title>
        <authorList>
            <person name="Jarvis D.E."/>
            <person name="Ho Y.S."/>
            <person name="Lightfoot D.J."/>
            <person name="Schmoeckel S.M."/>
            <person name="Li B."/>
            <person name="Borm T.J.A."/>
            <person name="Ohyanagi H."/>
            <person name="Mineta K."/>
            <person name="Michell C.T."/>
            <person name="Saber N."/>
            <person name="Kharbatia N.M."/>
            <person name="Rupper R.R."/>
            <person name="Sharp A.R."/>
            <person name="Dally N."/>
            <person name="Boughton B.A."/>
            <person name="Woo Y.H."/>
            <person name="Gao G."/>
            <person name="Schijlen E.G.W.M."/>
            <person name="Guo X."/>
            <person name="Momin A.A."/>
            <person name="Negrao S."/>
            <person name="Al-Babili S."/>
            <person name="Gehring C."/>
            <person name="Roessner U."/>
            <person name="Jung C."/>
            <person name="Murphy K."/>
            <person name="Arold S.T."/>
            <person name="Gojobori T."/>
            <person name="van der Linden C.G."/>
            <person name="van Loo E.N."/>
            <person name="Jellen E.N."/>
            <person name="Maughan P.J."/>
            <person name="Tester M."/>
        </authorList>
    </citation>
    <scope>NUCLEOTIDE SEQUENCE [LARGE SCALE GENOMIC DNA]</scope>
    <source>
        <strain evidence="20">cv. PI 614886</strain>
    </source>
</reference>
<comment type="similarity">
    <text evidence="2">Belongs to the peroxidase family. Ascorbate peroxidase subfamily.</text>
</comment>
<name>A0A803L399_CHEQI</name>
<feature type="signal peptide" evidence="18">
    <location>
        <begin position="1"/>
        <end position="26"/>
    </location>
</feature>
<dbReference type="GO" id="GO:0006979">
    <property type="term" value="P:response to oxidative stress"/>
    <property type="evidence" value="ECO:0007669"/>
    <property type="project" value="UniProtKB-UniRule"/>
</dbReference>
<feature type="binding site" evidence="15">
    <location>
        <position position="240"/>
    </location>
    <ligand>
        <name>Ca(2+)</name>
        <dbReference type="ChEBI" id="CHEBI:29108"/>
        <label>2</label>
    </ligand>
</feature>
<proteinExistence type="inferred from homology"/>
<keyword evidence="11" id="KW-0325">Glycoprotein</keyword>
<dbReference type="EnsemblPlants" id="AUR62006338-RA">
    <property type="protein sequence ID" value="AUR62006338-RA:cds"/>
    <property type="gene ID" value="AUR62006338"/>
</dbReference>
<evidence type="ECO:0000256" key="9">
    <source>
        <dbReference type="ARBA" id="ARBA00023004"/>
    </source>
</evidence>
<dbReference type="CDD" id="cd00693">
    <property type="entry name" value="secretory_peroxidase"/>
    <property type="match status" value="1"/>
</dbReference>
<feature type="active site" description="Proton acceptor" evidence="13">
    <location>
        <position position="68"/>
    </location>
</feature>
<evidence type="ECO:0000256" key="14">
    <source>
        <dbReference type="PIRSR" id="PIRSR600823-2"/>
    </source>
</evidence>
<keyword evidence="8 18" id="KW-0560">Oxidoreductase</keyword>
<keyword evidence="5 18" id="KW-0349">Heme</keyword>
<comment type="catalytic activity">
    <reaction evidence="1 18">
        <text>2 a phenolic donor + H2O2 = 2 a phenolic radical donor + 2 H2O</text>
        <dbReference type="Rhea" id="RHEA:56136"/>
        <dbReference type="ChEBI" id="CHEBI:15377"/>
        <dbReference type="ChEBI" id="CHEBI:16240"/>
        <dbReference type="ChEBI" id="CHEBI:139520"/>
        <dbReference type="ChEBI" id="CHEBI:139521"/>
        <dbReference type="EC" id="1.11.1.7"/>
    </reaction>
</comment>
<evidence type="ECO:0000256" key="2">
    <source>
        <dbReference type="ARBA" id="ARBA00006873"/>
    </source>
</evidence>
<dbReference type="Gramene" id="AUR62006338-RA">
    <property type="protein sequence ID" value="AUR62006338-RA:cds"/>
    <property type="gene ID" value="AUR62006338"/>
</dbReference>
<evidence type="ECO:0000256" key="18">
    <source>
        <dbReference type="RuleBase" id="RU362060"/>
    </source>
</evidence>
<feature type="binding site" evidence="15">
    <location>
        <position position="78"/>
    </location>
    <ligand>
        <name>Ca(2+)</name>
        <dbReference type="ChEBI" id="CHEBI:29108"/>
        <label>1</label>
    </ligand>
</feature>
<dbReference type="KEGG" id="cqi:110730826"/>
<feature type="binding site" evidence="15">
    <location>
        <position position="248"/>
    </location>
    <ligand>
        <name>Ca(2+)</name>
        <dbReference type="ChEBI" id="CHEBI:29108"/>
        <label>2</label>
    </ligand>
</feature>
<feature type="binding site" evidence="15">
    <location>
        <position position="74"/>
    </location>
    <ligand>
        <name>Ca(2+)</name>
        <dbReference type="ChEBI" id="CHEBI:29108"/>
        <label>1</label>
    </ligand>
</feature>
<feature type="binding site" evidence="15">
    <location>
        <position position="76"/>
    </location>
    <ligand>
        <name>Ca(2+)</name>
        <dbReference type="ChEBI" id="CHEBI:29108"/>
        <label>1</label>
    </ligand>
</feature>
<feature type="disulfide bond" evidence="17">
    <location>
        <begin position="70"/>
        <end position="75"/>
    </location>
</feature>
<comment type="cofactor">
    <cofactor evidence="15 18">
        <name>Ca(2+)</name>
        <dbReference type="ChEBI" id="CHEBI:29108"/>
    </cofactor>
    <text evidence="15 18">Binds 2 calcium ions per subunit.</text>
</comment>
<feature type="binding site" evidence="15">
    <location>
        <position position="90"/>
    </location>
    <ligand>
        <name>Ca(2+)</name>
        <dbReference type="ChEBI" id="CHEBI:29108"/>
        <label>1</label>
    </ligand>
</feature>
<dbReference type="InterPro" id="IPR010255">
    <property type="entry name" value="Haem_peroxidase_sf"/>
</dbReference>
<feature type="chain" id="PRO_5031609497" description="Peroxidase" evidence="18">
    <location>
        <begin position="27"/>
        <end position="322"/>
    </location>
</feature>
<dbReference type="InterPro" id="IPR002016">
    <property type="entry name" value="Haem_peroxidase"/>
</dbReference>
<evidence type="ECO:0000256" key="6">
    <source>
        <dbReference type="ARBA" id="ARBA00022723"/>
    </source>
</evidence>
<dbReference type="RefSeq" id="XP_021766343.1">
    <property type="nucleotide sequence ID" value="XM_021910651.1"/>
</dbReference>
<sequence>MASTSKISSFKLQCCMFLVLIGAATAQLSSNFYSSSCPNALSTIQSAVQAAVKNESRMGASLLRLHFHDCFVNGCDASILLDDTANFTGEKTAGPNANSVRGYDVIDTIKSQVENVCAGVVSCADILAVAARDSVVALGGQSWTVQLGRRDSTTASQSAANVNVPAPTLNLSQLITFFSNKGFTTQELVALSGAHTLGQARCTSFRTRIYNETNINSTLATSLQANCPSNGGDNNLSPLDKTSPTTFDNAYFTLLLSQEGLLHSDQQLFSGNGGTTDSQVSSYSSSSSTFFTDFANAMVKMGNMSVLTGTSGEIRTNCRKTN</sequence>
<feature type="binding site" evidence="15">
    <location>
        <position position="196"/>
    </location>
    <ligand>
        <name>Ca(2+)</name>
        <dbReference type="ChEBI" id="CHEBI:29108"/>
        <label>2</label>
    </ligand>
</feature>
<evidence type="ECO:0000256" key="3">
    <source>
        <dbReference type="ARBA" id="ARBA00012313"/>
    </source>
</evidence>
<dbReference type="OMA" id="ERICPQV"/>
<evidence type="ECO:0000256" key="11">
    <source>
        <dbReference type="ARBA" id="ARBA00023180"/>
    </source>
</evidence>
<dbReference type="GO" id="GO:0140825">
    <property type="term" value="F:lactoperoxidase activity"/>
    <property type="evidence" value="ECO:0007669"/>
    <property type="project" value="UniProtKB-EC"/>
</dbReference>
<evidence type="ECO:0000256" key="17">
    <source>
        <dbReference type="PIRSR" id="PIRSR600823-5"/>
    </source>
</evidence>
<keyword evidence="4 18" id="KW-0575">Peroxidase</keyword>
<dbReference type="OrthoDB" id="2113341at2759"/>
<feature type="binding site" description="axial binding residue" evidence="15">
    <location>
        <position position="195"/>
    </location>
    <ligand>
        <name>heme b</name>
        <dbReference type="ChEBI" id="CHEBI:60344"/>
    </ligand>
    <ligandPart>
        <name>Fe</name>
        <dbReference type="ChEBI" id="CHEBI:18248"/>
    </ligandPart>
</feature>
<keyword evidence="10 17" id="KW-1015">Disulfide bond</keyword>
<dbReference type="PROSITE" id="PS00436">
    <property type="entry name" value="PEROXIDASE_2"/>
    <property type="match status" value="1"/>
</dbReference>
<dbReference type="InterPro" id="IPR033905">
    <property type="entry name" value="Secretory_peroxidase"/>
</dbReference>
<evidence type="ECO:0000313" key="20">
    <source>
        <dbReference type="EnsemblPlants" id="AUR62006338-RA:cds"/>
    </source>
</evidence>
<keyword evidence="18" id="KW-0964">Secreted</keyword>
<dbReference type="SMR" id="A0A803L399"/>
<evidence type="ECO:0000256" key="1">
    <source>
        <dbReference type="ARBA" id="ARBA00000189"/>
    </source>
</evidence>
<dbReference type="GO" id="GO:0020037">
    <property type="term" value="F:heme binding"/>
    <property type="evidence" value="ECO:0007669"/>
    <property type="project" value="UniProtKB-UniRule"/>
</dbReference>
<dbReference type="PRINTS" id="PR00458">
    <property type="entry name" value="PEROXIDASE"/>
</dbReference>
<accession>A0A803L399</accession>
<dbReference type="GO" id="GO:0042744">
    <property type="term" value="P:hydrogen peroxide catabolic process"/>
    <property type="evidence" value="ECO:0007669"/>
    <property type="project" value="UniProtKB-KW"/>
</dbReference>